<evidence type="ECO:0000313" key="3">
    <source>
        <dbReference type="EMBL" id="MBC5845433.1"/>
    </source>
</evidence>
<evidence type="ECO:0000256" key="1">
    <source>
        <dbReference type="ARBA" id="ARBA00007673"/>
    </source>
</evidence>
<dbReference type="AlphaFoldDB" id="A0A923MZX4"/>
<organism evidence="3 4">
    <name type="scientific">Flavobacterium muglaense</name>
    <dbReference type="NCBI Taxonomy" id="2764716"/>
    <lineage>
        <taxon>Bacteria</taxon>
        <taxon>Pseudomonadati</taxon>
        <taxon>Bacteroidota</taxon>
        <taxon>Flavobacteriia</taxon>
        <taxon>Flavobacteriales</taxon>
        <taxon>Flavobacteriaceae</taxon>
        <taxon>Flavobacterium</taxon>
    </lineage>
</organism>
<dbReference type="Pfam" id="PF04303">
    <property type="entry name" value="PrpF"/>
    <property type="match status" value="1"/>
</dbReference>
<comment type="caution">
    <text evidence="3">The sequence shown here is derived from an EMBL/GenBank/DDBJ whole genome shotgun (WGS) entry which is preliminary data.</text>
</comment>
<protein>
    <submittedName>
        <fullName evidence="3">4-oxalomesaconate tautomerase</fullName>
    </submittedName>
</protein>
<dbReference type="Proteomes" id="UP000641454">
    <property type="component" value="Unassembled WGS sequence"/>
</dbReference>
<sequence length="397" mass="42877">MTKSTSEAFIKVNQSYTVLCVLVLYLFSAVSCQSTHPIVQEKDSNSIAATYMRGGTSKGPFFDMRDLPQDIKQRDKIILTVMGSPDPKQIDGLGAVETVTSKVVMAEPSKRKGIDVDYLFAQVDITSPTVDTSPPCGNMMAGVGPFAIEKGWVKATTPTTTVMVYNINTNSVIEEIVQTPNGKVVYDGTMKIDGVPGTAAAVVMNLFDQVGGKTGKLFPTGNKKEIINGINCSILDAGSVMMLVNAKDLGIEGDEKDDFFANHPELMERLEKMRLEAGLRAGMGDVSNSVLPKIGILSKPRTEGNNITSRYLTPKTLHQSHAVTGAICIATALKIKGTIASEIGITNNQPTEMIIIEHPSGVIEVNIELETVNGEINVKKAGMIRTVRKIMEGRVFY</sequence>
<keyword evidence="4" id="KW-1185">Reference proteome</keyword>
<keyword evidence="2" id="KW-0413">Isomerase</keyword>
<dbReference type="PROSITE" id="PS51257">
    <property type="entry name" value="PROKAR_LIPOPROTEIN"/>
    <property type="match status" value="1"/>
</dbReference>
<dbReference type="PANTHER" id="PTHR43709">
    <property type="entry name" value="ACONITATE ISOMERASE-RELATED"/>
    <property type="match status" value="1"/>
</dbReference>
<dbReference type="Gene3D" id="3.10.310.10">
    <property type="entry name" value="Diaminopimelate Epimerase, Chain A, domain 1"/>
    <property type="match status" value="2"/>
</dbReference>
<dbReference type="PANTHER" id="PTHR43709:SF3">
    <property type="entry name" value="ISOMERASE YBHH-RELATED"/>
    <property type="match status" value="1"/>
</dbReference>
<evidence type="ECO:0000256" key="2">
    <source>
        <dbReference type="ARBA" id="ARBA00023235"/>
    </source>
</evidence>
<gene>
    <name evidence="3" type="ORF">H8R25_13425</name>
</gene>
<dbReference type="SUPFAM" id="SSF54506">
    <property type="entry name" value="Diaminopimelate epimerase-like"/>
    <property type="match status" value="2"/>
</dbReference>
<comment type="similarity">
    <text evidence="1">Belongs to the PrpF family.</text>
</comment>
<accession>A0A923MZX4</accession>
<dbReference type="GO" id="GO:0016853">
    <property type="term" value="F:isomerase activity"/>
    <property type="evidence" value="ECO:0007669"/>
    <property type="project" value="UniProtKB-KW"/>
</dbReference>
<dbReference type="EMBL" id="JACRUL010000038">
    <property type="protein sequence ID" value="MBC5845433.1"/>
    <property type="molecule type" value="Genomic_DNA"/>
</dbReference>
<dbReference type="InterPro" id="IPR007400">
    <property type="entry name" value="PrpF-like"/>
</dbReference>
<proteinExistence type="inferred from homology"/>
<reference evidence="3 4" key="1">
    <citation type="submission" date="2020-08" db="EMBL/GenBank/DDBJ databases">
        <title>Description of novel Flavobacterium F-392 isolate.</title>
        <authorList>
            <person name="Saticioglu I.B."/>
            <person name="Duman M."/>
            <person name="Altun S."/>
        </authorList>
    </citation>
    <scope>NUCLEOTIDE SEQUENCE [LARGE SCALE GENOMIC DNA]</scope>
    <source>
        <strain evidence="3 4">F-392</strain>
    </source>
</reference>
<evidence type="ECO:0000313" key="4">
    <source>
        <dbReference type="Proteomes" id="UP000641454"/>
    </source>
</evidence>
<name>A0A923MZX4_9FLAO</name>
<dbReference type="RefSeq" id="WP_187019971.1">
    <property type="nucleotide sequence ID" value="NZ_JACRUK010000039.1"/>
</dbReference>